<dbReference type="STRING" id="1392247.A0A3N4KQK2"/>
<organism evidence="3 4">
    <name type="scientific">Morchella conica CCBAS932</name>
    <dbReference type="NCBI Taxonomy" id="1392247"/>
    <lineage>
        <taxon>Eukaryota</taxon>
        <taxon>Fungi</taxon>
        <taxon>Dikarya</taxon>
        <taxon>Ascomycota</taxon>
        <taxon>Pezizomycotina</taxon>
        <taxon>Pezizomycetes</taxon>
        <taxon>Pezizales</taxon>
        <taxon>Morchellaceae</taxon>
        <taxon>Morchella</taxon>
    </lineage>
</organism>
<dbReference type="InParanoid" id="A0A3N4KQK2"/>
<proteinExistence type="predicted"/>
<dbReference type="EMBL" id="ML119126">
    <property type="protein sequence ID" value="RPB12864.1"/>
    <property type="molecule type" value="Genomic_DNA"/>
</dbReference>
<evidence type="ECO:0000256" key="2">
    <source>
        <dbReference type="SAM" id="SignalP"/>
    </source>
</evidence>
<feature type="transmembrane region" description="Helical" evidence="1">
    <location>
        <begin position="438"/>
        <end position="464"/>
    </location>
</feature>
<gene>
    <name evidence="3" type="ORF">P167DRAFT_146645</name>
</gene>
<feature type="transmembrane region" description="Helical" evidence="1">
    <location>
        <begin position="217"/>
        <end position="240"/>
    </location>
</feature>
<keyword evidence="1" id="KW-0472">Membrane</keyword>
<feature type="signal peptide" evidence="2">
    <location>
        <begin position="1"/>
        <end position="26"/>
    </location>
</feature>
<evidence type="ECO:0000313" key="4">
    <source>
        <dbReference type="Proteomes" id="UP000277580"/>
    </source>
</evidence>
<reference evidence="3 4" key="1">
    <citation type="journal article" date="2018" name="Nat. Ecol. Evol.">
        <title>Pezizomycetes genomes reveal the molecular basis of ectomycorrhizal truffle lifestyle.</title>
        <authorList>
            <person name="Murat C."/>
            <person name="Payen T."/>
            <person name="Noel B."/>
            <person name="Kuo A."/>
            <person name="Morin E."/>
            <person name="Chen J."/>
            <person name="Kohler A."/>
            <person name="Krizsan K."/>
            <person name="Balestrini R."/>
            <person name="Da Silva C."/>
            <person name="Montanini B."/>
            <person name="Hainaut M."/>
            <person name="Levati E."/>
            <person name="Barry K.W."/>
            <person name="Belfiori B."/>
            <person name="Cichocki N."/>
            <person name="Clum A."/>
            <person name="Dockter R.B."/>
            <person name="Fauchery L."/>
            <person name="Guy J."/>
            <person name="Iotti M."/>
            <person name="Le Tacon F."/>
            <person name="Lindquist E.A."/>
            <person name="Lipzen A."/>
            <person name="Malagnac F."/>
            <person name="Mello A."/>
            <person name="Molinier V."/>
            <person name="Miyauchi S."/>
            <person name="Poulain J."/>
            <person name="Riccioni C."/>
            <person name="Rubini A."/>
            <person name="Sitrit Y."/>
            <person name="Splivallo R."/>
            <person name="Traeger S."/>
            <person name="Wang M."/>
            <person name="Zifcakova L."/>
            <person name="Wipf D."/>
            <person name="Zambonelli A."/>
            <person name="Paolocci F."/>
            <person name="Nowrousian M."/>
            <person name="Ottonello S."/>
            <person name="Baldrian P."/>
            <person name="Spatafora J.W."/>
            <person name="Henrissat B."/>
            <person name="Nagy L.G."/>
            <person name="Aury J.M."/>
            <person name="Wincker P."/>
            <person name="Grigoriev I.V."/>
            <person name="Bonfante P."/>
            <person name="Martin F.M."/>
        </authorList>
    </citation>
    <scope>NUCLEOTIDE SEQUENCE [LARGE SCALE GENOMIC DNA]</scope>
    <source>
        <strain evidence="3 4">CCBAS932</strain>
    </source>
</reference>
<dbReference type="PANTHER" id="PTHR35043:SF7">
    <property type="entry name" value="TRANSCRIPTION FACTOR DOMAIN-CONTAINING PROTEIN"/>
    <property type="match status" value="1"/>
</dbReference>
<sequence length="490" mass="55482">MVLLCISHISFVFMVLLASMIPPASAINVSNSTNVDPGWVPEISQRGTIRFFWSCLTTFILCVWTAVHPDIVPNKVGWRKYVYKITIMWICAIFPEAIAFYAYVQMREAKSVYDMWCEHFGITPGSDRDRMGMQGGFFVVMGGIAVHENKNTGRMTTLTPSGFREYTLSGKIPEDALDKKFIIDKGNASIITKILVFTQASWMIVQCIGRKVAGLPLTLIEIHVVIQVFFALITYAFWWYKPLDVDEPLRIDIRRDQGSSWGDKRRLEISSSEYTAATTLMGFSHSSDFPDEDSTTYQADAHFRTESPRSLCICQAWKAWYDMIETILGTGEGTLAGSISAAANGSLHMFAWNSQFPTVSECWLWRISSLILVFTMPVCLASVKLFGFDEEVLRDFWELSFEDKDTTIFRHLARVCRRCCTTLEEVAERSSKQMAYGYSLAILIVALSGAMATLNFFGFMFILVESIISVRSLPKGSYSTPTWSNYWPHI</sequence>
<keyword evidence="1" id="KW-0812">Transmembrane</keyword>
<dbReference type="Proteomes" id="UP000277580">
    <property type="component" value="Unassembled WGS sequence"/>
</dbReference>
<evidence type="ECO:0000313" key="3">
    <source>
        <dbReference type="EMBL" id="RPB12864.1"/>
    </source>
</evidence>
<protein>
    <submittedName>
        <fullName evidence="3">Uncharacterized protein</fullName>
    </submittedName>
</protein>
<feature type="transmembrane region" description="Helical" evidence="1">
    <location>
        <begin position="50"/>
        <end position="69"/>
    </location>
</feature>
<keyword evidence="1" id="KW-1133">Transmembrane helix</keyword>
<keyword evidence="2" id="KW-0732">Signal</keyword>
<feature type="transmembrane region" description="Helical" evidence="1">
    <location>
        <begin position="363"/>
        <end position="386"/>
    </location>
</feature>
<evidence type="ECO:0000256" key="1">
    <source>
        <dbReference type="SAM" id="Phobius"/>
    </source>
</evidence>
<name>A0A3N4KQK2_9PEZI</name>
<dbReference type="PANTHER" id="PTHR35043">
    <property type="entry name" value="TRANSCRIPTION FACTOR DOMAIN-CONTAINING PROTEIN"/>
    <property type="match status" value="1"/>
</dbReference>
<keyword evidence="4" id="KW-1185">Reference proteome</keyword>
<feature type="chain" id="PRO_5018316163" evidence="2">
    <location>
        <begin position="27"/>
        <end position="490"/>
    </location>
</feature>
<accession>A0A3N4KQK2</accession>
<dbReference type="AlphaFoldDB" id="A0A3N4KQK2"/>
<feature type="transmembrane region" description="Helical" evidence="1">
    <location>
        <begin position="81"/>
        <end position="104"/>
    </location>
</feature>
<dbReference type="OrthoDB" id="9451547at2759"/>